<sequence length="474" mass="50530">MKIDMTEVNENKTTLTTSIDNLNSQLETAKTSFTNLVNTDSLQGEVKTAIDGKINNYQIPLLTNFSNSLSTLSAQYDKAIEAFQTTVEETSATAIIDTDYLQGLEDGYSTIESSIATIDSETSKIYSSISDIISLSNPSSSDITTPLSEAKKVLTDTKSNMETFNGWTQGTEFSELLASQGTILASLSELIGVSYTDADASAFYSDASFADGVQTIAQGITSAATPVALLKGVAKSLNTISQNSGSWWESFSDIWKNYSLQTAKSSSKNSPIALNINLSSFWDDLFGSQDSVSVSQNYRKEGNWLFTTYHKQTEKSVTTDPGVVQTKTDNGRFSGVAINAGPLSFDVSLEDWHFNLNTEINLFGYTGGVKADLGFSNETGIELDVAGGGGRKTDTSSSTDYFGLKVSTDLNDGILGGYHQHTTSTTSGNTTTSTQNESGFQVGNWGEVAAVAVVAGIIVAPEVTVPVLGTALAF</sequence>
<dbReference type="AlphaFoldDB" id="A0A172Q4Z9"/>
<protein>
    <recommendedName>
        <fullName evidence="2">LXG domain-containing protein</fullName>
    </recommendedName>
</protein>
<gene>
    <name evidence="3" type="ORF">A0O21_00085</name>
</gene>
<proteinExistence type="inferred from homology"/>
<dbReference type="OrthoDB" id="2237130at2"/>
<evidence type="ECO:0000259" key="2">
    <source>
        <dbReference type="PROSITE" id="PS51756"/>
    </source>
</evidence>
<feature type="domain" description="LXG" evidence="2">
    <location>
        <begin position="1"/>
        <end position="234"/>
    </location>
</feature>
<evidence type="ECO:0000256" key="1">
    <source>
        <dbReference type="ARBA" id="ARBA00034117"/>
    </source>
</evidence>
<dbReference type="STRING" id="1811193.A0O21_00085"/>
<dbReference type="KEGG" id="spat:A0O21_00085"/>
<comment type="similarity">
    <text evidence="1">In the N-terminal section; belongs to the LXG family.</text>
</comment>
<accession>A0A172Q4Z9</accession>
<name>A0A172Q4Z9_9STRE</name>
<dbReference type="RefSeq" id="WP_067059830.1">
    <property type="nucleotide sequence ID" value="NZ_CP014699.1"/>
</dbReference>
<dbReference type="Pfam" id="PF04740">
    <property type="entry name" value="LXG"/>
    <property type="match status" value="1"/>
</dbReference>
<evidence type="ECO:0000313" key="3">
    <source>
        <dbReference type="EMBL" id="AND78528.1"/>
    </source>
</evidence>
<dbReference type="Proteomes" id="UP000077317">
    <property type="component" value="Chromosome"/>
</dbReference>
<keyword evidence="4" id="KW-1185">Reference proteome</keyword>
<reference evidence="3 4" key="1">
    <citation type="journal article" date="2016" name="Int. J. Syst. Evol. Microbiol.">
        <title>Streptococcuspantholopis sp. nov., isolated from faeces of the Tibetan antelope (Pantholops hodgsonii).</title>
        <authorList>
            <person name="Bai X."/>
            <person name="Xiong Y."/>
            <person name="Lu S."/>
            <person name="Jin D."/>
            <person name="Lai X."/>
            <person name="Yang J."/>
            <person name="Niu L."/>
            <person name="Hu S."/>
            <person name="Meng X."/>
            <person name="Pu J."/>
            <person name="Ye C."/>
            <person name="Xu J."/>
        </authorList>
    </citation>
    <scope>NUCLEOTIDE SEQUENCE [LARGE SCALE GENOMIC DNA]</scope>
    <source>
        <strain evidence="3 4">TA 26</strain>
    </source>
</reference>
<reference evidence="4" key="2">
    <citation type="submission" date="2016-03" db="EMBL/GenBank/DDBJ databases">
        <title>Streptococcus antelopensis sp. nov., isolated from the feces of the Tibetan antelope (Pantholops hodgsonii) in Hoh Xil National Nature Reserve, Qinghai, China.</title>
        <authorList>
            <person name="Bai X."/>
        </authorList>
    </citation>
    <scope>NUCLEOTIDE SEQUENCE [LARGE SCALE GENOMIC DNA]</scope>
    <source>
        <strain evidence="4">TA 26</strain>
    </source>
</reference>
<dbReference type="EMBL" id="CP014699">
    <property type="protein sequence ID" value="AND78528.1"/>
    <property type="molecule type" value="Genomic_DNA"/>
</dbReference>
<dbReference type="PROSITE" id="PS51756">
    <property type="entry name" value="LXG"/>
    <property type="match status" value="1"/>
</dbReference>
<evidence type="ECO:0000313" key="4">
    <source>
        <dbReference type="Proteomes" id="UP000077317"/>
    </source>
</evidence>
<organism evidence="3 4">
    <name type="scientific">Streptococcus pantholopis</name>
    <dbReference type="NCBI Taxonomy" id="1811193"/>
    <lineage>
        <taxon>Bacteria</taxon>
        <taxon>Bacillati</taxon>
        <taxon>Bacillota</taxon>
        <taxon>Bacilli</taxon>
        <taxon>Lactobacillales</taxon>
        <taxon>Streptococcaceae</taxon>
        <taxon>Streptococcus</taxon>
    </lineage>
</organism>
<dbReference type="InterPro" id="IPR006829">
    <property type="entry name" value="LXG_dom"/>
</dbReference>